<dbReference type="Gramene" id="AET4Gv20539200.11">
    <property type="protein sequence ID" value="AET4Gv20539200.11"/>
    <property type="gene ID" value="AET4Gv20539200"/>
</dbReference>
<sequence length="269" mass="29835">MCIGDGLQSLSEPLQPRQQGKQHQHVCLEGVQNGGVVPCKERVRFKNLTGDKLTFKANKTYVHCEVSQGAQTECIVWHRVEEVCCRQQAGEGSDGFVLLGPAFTKGGCLRGAVWKRHGRCLGRIRNVVPNLPRVLPEMTMVGALASMSVMPTKFFRFAQLSSGYMNFKAHIRRYVVDVYMGHKTTRLGSDDWNKFIADFTLRHGEFVLFYMTGRMPRAVVGGGGGEREGSNCMSNCSHETACLLTWLQLGLCFVKGGTDKKGGQLHVPH</sequence>
<dbReference type="Proteomes" id="UP000015105">
    <property type="component" value="Chromosome 4D"/>
</dbReference>
<organism evidence="1 2">
    <name type="scientific">Aegilops tauschii subsp. strangulata</name>
    <name type="common">Goatgrass</name>
    <dbReference type="NCBI Taxonomy" id="200361"/>
    <lineage>
        <taxon>Eukaryota</taxon>
        <taxon>Viridiplantae</taxon>
        <taxon>Streptophyta</taxon>
        <taxon>Embryophyta</taxon>
        <taxon>Tracheophyta</taxon>
        <taxon>Spermatophyta</taxon>
        <taxon>Magnoliopsida</taxon>
        <taxon>Liliopsida</taxon>
        <taxon>Poales</taxon>
        <taxon>Poaceae</taxon>
        <taxon>BOP clade</taxon>
        <taxon>Pooideae</taxon>
        <taxon>Triticodae</taxon>
        <taxon>Triticeae</taxon>
        <taxon>Triticinae</taxon>
        <taxon>Aegilops</taxon>
    </lineage>
</organism>
<evidence type="ECO:0000313" key="1">
    <source>
        <dbReference type="EnsemblPlants" id="AET4Gv20539200.11"/>
    </source>
</evidence>
<protein>
    <recommendedName>
        <fullName evidence="3">TF-B3 domain-containing protein</fullName>
    </recommendedName>
</protein>
<reference evidence="2" key="2">
    <citation type="journal article" date="2017" name="Nat. Plants">
        <title>The Aegilops tauschii genome reveals multiple impacts of transposons.</title>
        <authorList>
            <person name="Zhao G."/>
            <person name="Zou C."/>
            <person name="Li K."/>
            <person name="Wang K."/>
            <person name="Li T."/>
            <person name="Gao L."/>
            <person name="Zhang X."/>
            <person name="Wang H."/>
            <person name="Yang Z."/>
            <person name="Liu X."/>
            <person name="Jiang W."/>
            <person name="Mao L."/>
            <person name="Kong X."/>
            <person name="Jiao Y."/>
            <person name="Jia J."/>
        </authorList>
    </citation>
    <scope>NUCLEOTIDE SEQUENCE [LARGE SCALE GENOMIC DNA]</scope>
    <source>
        <strain evidence="2">cv. AL8/78</strain>
    </source>
</reference>
<evidence type="ECO:0008006" key="3">
    <source>
        <dbReference type="Google" id="ProtNLM"/>
    </source>
</evidence>
<keyword evidence="2" id="KW-1185">Reference proteome</keyword>
<evidence type="ECO:0000313" key="2">
    <source>
        <dbReference type="Proteomes" id="UP000015105"/>
    </source>
</evidence>
<proteinExistence type="predicted"/>
<dbReference type="EnsemblPlants" id="AET4Gv20539200.11">
    <property type="protein sequence ID" value="AET4Gv20539200.11"/>
    <property type="gene ID" value="AET4Gv20539200"/>
</dbReference>
<reference evidence="1" key="5">
    <citation type="journal article" date="2021" name="G3 (Bethesda)">
        <title>Aegilops tauschii genome assembly Aet v5.0 features greater sequence contiguity and improved annotation.</title>
        <authorList>
            <person name="Wang L."/>
            <person name="Zhu T."/>
            <person name="Rodriguez J.C."/>
            <person name="Deal K.R."/>
            <person name="Dubcovsky J."/>
            <person name="McGuire P.E."/>
            <person name="Lux T."/>
            <person name="Spannagl M."/>
            <person name="Mayer K.F.X."/>
            <person name="Baldrich P."/>
            <person name="Meyers B.C."/>
            <person name="Huo N."/>
            <person name="Gu Y.Q."/>
            <person name="Zhou H."/>
            <person name="Devos K.M."/>
            <person name="Bennetzen J.L."/>
            <person name="Unver T."/>
            <person name="Budak H."/>
            <person name="Gulick P.J."/>
            <person name="Galiba G."/>
            <person name="Kalapos B."/>
            <person name="Nelson D.R."/>
            <person name="Li P."/>
            <person name="You F.M."/>
            <person name="Luo M.C."/>
            <person name="Dvorak J."/>
        </authorList>
    </citation>
    <scope>NUCLEOTIDE SEQUENCE [LARGE SCALE GENOMIC DNA]</scope>
    <source>
        <strain evidence="1">cv. AL8/78</strain>
    </source>
</reference>
<accession>A0A453IEY8</accession>
<name>A0A453IEY8_AEGTS</name>
<reference evidence="1" key="3">
    <citation type="journal article" date="2017" name="Nature">
        <title>Genome sequence of the progenitor of the wheat D genome Aegilops tauschii.</title>
        <authorList>
            <person name="Luo M.C."/>
            <person name="Gu Y.Q."/>
            <person name="Puiu D."/>
            <person name="Wang H."/>
            <person name="Twardziok S.O."/>
            <person name="Deal K.R."/>
            <person name="Huo N."/>
            <person name="Zhu T."/>
            <person name="Wang L."/>
            <person name="Wang Y."/>
            <person name="McGuire P.E."/>
            <person name="Liu S."/>
            <person name="Long H."/>
            <person name="Ramasamy R.K."/>
            <person name="Rodriguez J.C."/>
            <person name="Van S.L."/>
            <person name="Yuan L."/>
            <person name="Wang Z."/>
            <person name="Xia Z."/>
            <person name="Xiao L."/>
            <person name="Anderson O.D."/>
            <person name="Ouyang S."/>
            <person name="Liang Y."/>
            <person name="Zimin A.V."/>
            <person name="Pertea G."/>
            <person name="Qi P."/>
            <person name="Bennetzen J.L."/>
            <person name="Dai X."/>
            <person name="Dawson M.W."/>
            <person name="Muller H.G."/>
            <person name="Kugler K."/>
            <person name="Rivarola-Duarte L."/>
            <person name="Spannagl M."/>
            <person name="Mayer K.F.X."/>
            <person name="Lu F.H."/>
            <person name="Bevan M.W."/>
            <person name="Leroy P."/>
            <person name="Li P."/>
            <person name="You F.M."/>
            <person name="Sun Q."/>
            <person name="Liu Z."/>
            <person name="Lyons E."/>
            <person name="Wicker T."/>
            <person name="Salzberg S.L."/>
            <person name="Devos K.M."/>
            <person name="Dvorak J."/>
        </authorList>
    </citation>
    <scope>NUCLEOTIDE SEQUENCE [LARGE SCALE GENOMIC DNA]</scope>
    <source>
        <strain evidence="1">cv. AL8/78</strain>
    </source>
</reference>
<reference evidence="1" key="4">
    <citation type="submission" date="2019-03" db="UniProtKB">
        <authorList>
            <consortium name="EnsemblPlants"/>
        </authorList>
    </citation>
    <scope>IDENTIFICATION</scope>
</reference>
<dbReference type="AlphaFoldDB" id="A0A453IEY8"/>
<reference evidence="2" key="1">
    <citation type="journal article" date="2014" name="Science">
        <title>Ancient hybridizations among the ancestral genomes of bread wheat.</title>
        <authorList>
            <consortium name="International Wheat Genome Sequencing Consortium,"/>
            <person name="Marcussen T."/>
            <person name="Sandve S.R."/>
            <person name="Heier L."/>
            <person name="Spannagl M."/>
            <person name="Pfeifer M."/>
            <person name="Jakobsen K.S."/>
            <person name="Wulff B.B."/>
            <person name="Steuernagel B."/>
            <person name="Mayer K.F."/>
            <person name="Olsen O.A."/>
        </authorList>
    </citation>
    <scope>NUCLEOTIDE SEQUENCE [LARGE SCALE GENOMIC DNA]</scope>
    <source>
        <strain evidence="2">cv. AL8/78</strain>
    </source>
</reference>